<keyword evidence="3" id="KW-1185">Reference proteome</keyword>
<reference evidence="2 3" key="1">
    <citation type="submission" date="2020-08" db="EMBL/GenBank/DDBJ databases">
        <title>Sequencing the genomes of 1000 actinobacteria strains.</title>
        <authorList>
            <person name="Klenk H.-P."/>
        </authorList>
    </citation>
    <scope>NUCLEOTIDE SEQUENCE [LARGE SCALE GENOMIC DNA]</scope>
    <source>
        <strain evidence="2 3">DSM 44936</strain>
    </source>
</reference>
<feature type="coiled-coil region" evidence="1">
    <location>
        <begin position="13"/>
        <end position="81"/>
    </location>
</feature>
<dbReference type="Proteomes" id="UP000555564">
    <property type="component" value="Unassembled WGS sequence"/>
</dbReference>
<sequence>MAGETGTNATYSEDELREKLREVDEDLERLRESARELRERIGDRSDAPTDAVEMAALITMAEEQEGIVGTLEARRETLRERLEQV</sequence>
<evidence type="ECO:0000313" key="3">
    <source>
        <dbReference type="Proteomes" id="UP000555564"/>
    </source>
</evidence>
<protein>
    <submittedName>
        <fullName evidence="2">Uncharacterized protein</fullName>
    </submittedName>
</protein>
<accession>A0A7X0M9E9</accession>
<organism evidence="2 3">
    <name type="scientific">Sphaerisporangium rubeum</name>
    <dbReference type="NCBI Taxonomy" id="321317"/>
    <lineage>
        <taxon>Bacteria</taxon>
        <taxon>Bacillati</taxon>
        <taxon>Actinomycetota</taxon>
        <taxon>Actinomycetes</taxon>
        <taxon>Streptosporangiales</taxon>
        <taxon>Streptosporangiaceae</taxon>
        <taxon>Sphaerisporangium</taxon>
    </lineage>
</organism>
<name>A0A7X0M9E9_9ACTN</name>
<evidence type="ECO:0000256" key="1">
    <source>
        <dbReference type="SAM" id="Coils"/>
    </source>
</evidence>
<evidence type="ECO:0000313" key="2">
    <source>
        <dbReference type="EMBL" id="MBB6476585.1"/>
    </source>
</evidence>
<gene>
    <name evidence="2" type="ORF">BJ992_006016</name>
</gene>
<dbReference type="AlphaFoldDB" id="A0A7X0M9E9"/>
<dbReference type="RefSeq" id="WP_184986708.1">
    <property type="nucleotide sequence ID" value="NZ_BAAALO010000010.1"/>
</dbReference>
<keyword evidence="1" id="KW-0175">Coiled coil</keyword>
<dbReference type="EMBL" id="JACHIU010000001">
    <property type="protein sequence ID" value="MBB6476585.1"/>
    <property type="molecule type" value="Genomic_DNA"/>
</dbReference>
<comment type="caution">
    <text evidence="2">The sequence shown here is derived from an EMBL/GenBank/DDBJ whole genome shotgun (WGS) entry which is preliminary data.</text>
</comment>
<proteinExistence type="predicted"/>